<dbReference type="Pfam" id="PF13855">
    <property type="entry name" value="LRR_8"/>
    <property type="match status" value="1"/>
</dbReference>
<sequence>MSQGVATSQTVTHRFDEECSLIMKREGIIGICGLEGVGKTTVLAHIKNKFLSLPPNGFYLVIWVSVSRPLRLEKVQEIIGNQIGFDGDQWKSKSTDAKAEDIFSVLSKKMFVLLFDDLWEKIDFLKVGVPFQNMPNGSKIVFTTTSKNLCNLMGANRIVELGLLSRIDAFEFFKKRIGEEVINGDQTIFHLAKLVAGKCNFLPLALVSAAHTMSCKRSPQEWHHALEVIKKFISMELVDRGVPGTGIYAVSVLKFGYDSLTFTARSCLLYCTLFPEQYKMLKDDLIDYWICEELLGEHDIRAQFKKEHDTRANLQKLGFDIIDALVNAYFLEEENQYVKMHSVVRSVALQIAKQMREKLFVQAGANLTEMPRVEISKRVRRISLMENSIRNLSEVPKCTDLKTLFLSHNPLTMISGDLFLLMNTLQVLDLSHSSMEELPPGISKLVSLQYLNLSYTCIEKLPYELRMLSNLKYLNLEHNDLLRVIPRQVISSLSSLQVLRMFRCGFSLVEEDNILSDSNMHVNELKLLKHLNVLSITISLASALETLSSTHILPSCTKALSLECLWGSKSLNISFLAAMKHLDTLEIHRTDHLEELNVDFRMDGTDIEEFGNIHDSWILRKRSFNSLQEMCVGNCSHLRDLTWLILAPNLEVLRVTFCGKMENIISNEQLGKILNGVENLIAFAKLRVLVLENLPKLRSIYWTALPFSLLNKIRVLNCPLLKKLPLNSSSARGNPVIILAEEHWWEDIEWEDSAAKTIFSRHFISMPD</sequence>
<dbReference type="PRINTS" id="PR00364">
    <property type="entry name" value="DISEASERSIST"/>
</dbReference>
<evidence type="ECO:0000256" key="4">
    <source>
        <dbReference type="ARBA" id="ARBA00022741"/>
    </source>
</evidence>
<dbReference type="InterPro" id="IPR057135">
    <property type="entry name" value="At4g27190-like_LRR"/>
</dbReference>
<keyword evidence="2" id="KW-0433">Leucine-rich repeat</keyword>
<dbReference type="Gene3D" id="1.10.8.430">
    <property type="entry name" value="Helical domain of apoptotic protease-activating factors"/>
    <property type="match status" value="1"/>
</dbReference>
<dbReference type="GO" id="GO:0005524">
    <property type="term" value="F:ATP binding"/>
    <property type="evidence" value="ECO:0007669"/>
    <property type="project" value="UniProtKB-KW"/>
</dbReference>
<dbReference type="FunFam" id="1.10.10.10:FF:000322">
    <property type="entry name" value="Probable disease resistance protein At1g63360"/>
    <property type="match status" value="1"/>
</dbReference>
<dbReference type="SUPFAM" id="SSF52058">
    <property type="entry name" value="L domain-like"/>
    <property type="match status" value="1"/>
</dbReference>
<dbReference type="EMBL" id="KK914415">
    <property type="protein sequence ID" value="KDP37118.1"/>
    <property type="molecule type" value="Genomic_DNA"/>
</dbReference>
<keyword evidence="10" id="KW-1185">Reference proteome</keyword>
<evidence type="ECO:0000256" key="5">
    <source>
        <dbReference type="ARBA" id="ARBA00022821"/>
    </source>
</evidence>
<dbReference type="GO" id="GO:0043531">
    <property type="term" value="F:ADP binding"/>
    <property type="evidence" value="ECO:0007669"/>
    <property type="project" value="InterPro"/>
</dbReference>
<dbReference type="OrthoDB" id="824695at2759"/>
<dbReference type="Gene3D" id="3.40.50.300">
    <property type="entry name" value="P-loop containing nucleotide triphosphate hydrolases"/>
    <property type="match status" value="1"/>
</dbReference>
<dbReference type="Proteomes" id="UP000027138">
    <property type="component" value="Unassembled WGS sequence"/>
</dbReference>
<keyword evidence="5" id="KW-0611">Plant defense</keyword>
<evidence type="ECO:0000259" key="8">
    <source>
        <dbReference type="Pfam" id="PF23247"/>
    </source>
</evidence>
<keyword evidence="3" id="KW-0677">Repeat</keyword>
<feature type="domain" description="Disease resistance protein At4g27190-like leucine-rich repeats" evidence="8">
    <location>
        <begin position="616"/>
        <end position="724"/>
    </location>
</feature>
<dbReference type="InterPro" id="IPR050905">
    <property type="entry name" value="Plant_NBS-LRR"/>
</dbReference>
<keyword evidence="6" id="KW-0067">ATP-binding</keyword>
<protein>
    <submittedName>
        <fullName evidence="9">Uncharacterized protein</fullName>
    </submittedName>
</protein>
<gene>
    <name evidence="9" type="ORF">JCGZ_06174</name>
</gene>
<evidence type="ECO:0000256" key="2">
    <source>
        <dbReference type="ARBA" id="ARBA00022614"/>
    </source>
</evidence>
<dbReference type="PANTHER" id="PTHR33463:SF220">
    <property type="entry name" value="NB-ARC DOMAIN-CONTAINING PROTEIN"/>
    <property type="match status" value="1"/>
</dbReference>
<dbReference type="InterPro" id="IPR042197">
    <property type="entry name" value="Apaf_helical"/>
</dbReference>
<dbReference type="InterPro" id="IPR032675">
    <property type="entry name" value="LRR_dom_sf"/>
</dbReference>
<keyword evidence="4" id="KW-0547">Nucleotide-binding</keyword>
<dbReference type="GO" id="GO:0006952">
    <property type="term" value="P:defense response"/>
    <property type="evidence" value="ECO:0007669"/>
    <property type="project" value="UniProtKB-KW"/>
</dbReference>
<dbReference type="FunFam" id="3.40.50.300:FF:001091">
    <property type="entry name" value="Probable disease resistance protein At1g61300"/>
    <property type="match status" value="1"/>
</dbReference>
<evidence type="ECO:0000256" key="6">
    <source>
        <dbReference type="ARBA" id="ARBA00022840"/>
    </source>
</evidence>
<evidence type="ECO:0000259" key="7">
    <source>
        <dbReference type="Pfam" id="PF00931"/>
    </source>
</evidence>
<dbReference type="PANTHER" id="PTHR33463">
    <property type="entry name" value="NB-ARC DOMAIN-CONTAINING PROTEIN-RELATED"/>
    <property type="match status" value="1"/>
</dbReference>
<dbReference type="STRING" id="180498.A0A067KQ42"/>
<dbReference type="PROSITE" id="PS51450">
    <property type="entry name" value="LRR"/>
    <property type="match status" value="1"/>
</dbReference>
<dbReference type="Pfam" id="PF00931">
    <property type="entry name" value="NB-ARC"/>
    <property type="match status" value="1"/>
</dbReference>
<name>A0A067KQ42_JATCU</name>
<dbReference type="Gene3D" id="3.80.10.10">
    <property type="entry name" value="Ribonuclease Inhibitor"/>
    <property type="match status" value="1"/>
</dbReference>
<evidence type="ECO:0000313" key="10">
    <source>
        <dbReference type="Proteomes" id="UP000027138"/>
    </source>
</evidence>
<comment type="similarity">
    <text evidence="1">Belongs to the disease resistance NB-LRR family.</text>
</comment>
<dbReference type="InterPro" id="IPR027417">
    <property type="entry name" value="P-loop_NTPase"/>
</dbReference>
<reference evidence="9 10" key="1">
    <citation type="journal article" date="2014" name="PLoS ONE">
        <title>Global Analysis of Gene Expression Profiles in Physic Nut (Jatropha curcas L.) Seedlings Exposed to Salt Stress.</title>
        <authorList>
            <person name="Zhang L."/>
            <person name="Zhang C."/>
            <person name="Wu P."/>
            <person name="Chen Y."/>
            <person name="Li M."/>
            <person name="Jiang H."/>
            <person name="Wu G."/>
        </authorList>
    </citation>
    <scope>NUCLEOTIDE SEQUENCE [LARGE SCALE GENOMIC DNA]</scope>
    <source>
        <strain evidence="10">cv. GZQX0401</strain>
        <tissue evidence="9">Young leaves</tissue>
    </source>
</reference>
<dbReference type="InterPro" id="IPR001611">
    <property type="entry name" value="Leu-rich_rpt"/>
</dbReference>
<feature type="domain" description="NB-ARC" evidence="7">
    <location>
        <begin position="23"/>
        <end position="178"/>
    </location>
</feature>
<dbReference type="Pfam" id="PF23247">
    <property type="entry name" value="LRR_RPS2"/>
    <property type="match status" value="1"/>
</dbReference>
<accession>A0A067KQ42</accession>
<evidence type="ECO:0000313" key="9">
    <source>
        <dbReference type="EMBL" id="KDP37118.1"/>
    </source>
</evidence>
<proteinExistence type="inferred from homology"/>
<dbReference type="InterPro" id="IPR002182">
    <property type="entry name" value="NB-ARC"/>
</dbReference>
<dbReference type="SMART" id="SM00369">
    <property type="entry name" value="LRR_TYP"/>
    <property type="match status" value="4"/>
</dbReference>
<evidence type="ECO:0000256" key="3">
    <source>
        <dbReference type="ARBA" id="ARBA00022737"/>
    </source>
</evidence>
<organism evidence="9 10">
    <name type="scientific">Jatropha curcas</name>
    <name type="common">Barbados nut</name>
    <dbReference type="NCBI Taxonomy" id="180498"/>
    <lineage>
        <taxon>Eukaryota</taxon>
        <taxon>Viridiplantae</taxon>
        <taxon>Streptophyta</taxon>
        <taxon>Embryophyta</taxon>
        <taxon>Tracheophyta</taxon>
        <taxon>Spermatophyta</taxon>
        <taxon>Magnoliopsida</taxon>
        <taxon>eudicotyledons</taxon>
        <taxon>Gunneridae</taxon>
        <taxon>Pentapetalae</taxon>
        <taxon>rosids</taxon>
        <taxon>fabids</taxon>
        <taxon>Malpighiales</taxon>
        <taxon>Euphorbiaceae</taxon>
        <taxon>Crotonoideae</taxon>
        <taxon>Jatropheae</taxon>
        <taxon>Jatropha</taxon>
    </lineage>
</organism>
<evidence type="ECO:0000256" key="1">
    <source>
        <dbReference type="ARBA" id="ARBA00008894"/>
    </source>
</evidence>
<dbReference type="SUPFAM" id="SSF52540">
    <property type="entry name" value="P-loop containing nucleoside triphosphate hydrolases"/>
    <property type="match status" value="1"/>
</dbReference>
<dbReference type="InterPro" id="IPR003591">
    <property type="entry name" value="Leu-rich_rpt_typical-subtyp"/>
</dbReference>
<dbReference type="AlphaFoldDB" id="A0A067KQ42"/>